<protein>
    <recommendedName>
        <fullName evidence="5">Unsaturated glucuronyl hydrolase</fullName>
    </recommendedName>
</protein>
<comment type="similarity">
    <text evidence="2">Belongs to the glycosyl hydrolase 88 family.</text>
</comment>
<dbReference type="InterPro" id="IPR008928">
    <property type="entry name" value="6-hairpin_glycosidase_sf"/>
</dbReference>
<comment type="caution">
    <text evidence="3">The sequence shown here is derived from an EMBL/GenBank/DDBJ whole genome shotgun (WGS) entry which is preliminary data.</text>
</comment>
<dbReference type="Gene3D" id="1.50.10.10">
    <property type="match status" value="1"/>
</dbReference>
<evidence type="ECO:0000313" key="4">
    <source>
        <dbReference type="Proteomes" id="UP001583186"/>
    </source>
</evidence>
<gene>
    <name evidence="3" type="ORF">Sste5346_005119</name>
</gene>
<name>A0ABR3Z5X0_9PEZI</name>
<dbReference type="SUPFAM" id="SSF48208">
    <property type="entry name" value="Six-hairpin glycosidases"/>
    <property type="match status" value="1"/>
</dbReference>
<dbReference type="InterPro" id="IPR012341">
    <property type="entry name" value="6hp_glycosidase-like_sf"/>
</dbReference>
<evidence type="ECO:0000313" key="3">
    <source>
        <dbReference type="EMBL" id="KAL1895649.1"/>
    </source>
</evidence>
<dbReference type="PANTHER" id="PTHR36845">
    <property type="entry name" value="HYDROLASE, PUTATIVE (AFU_ORTHOLOGUE AFUA_7G05090)-RELATED"/>
    <property type="match status" value="1"/>
</dbReference>
<sequence length="519" mass="57810">MAPGSLTATKTPEVHLQVTNGTTNGHINGNRKRPRYVDEEATAALVTAVKSSAETPLRHNNADIITTEIHAHATELRALYATSAEAKIWAVASKQLLSPTPPVWSPEYTEPGGSDYVYRDYTFWTSGFFPGSLYLLLERRRKHPQHWQNQQSTLRAPEPTLRFACQWWTESLHSNATLLGTHDLGFMLMPWARRAWELERDGRALATIVTGAKTLAARFSAVVGAIRSWDTCETKVYSFTEPSKEFLMIIDNMMNLDLLFYAAAQTNDRSLYDVAVAHACTTMKSHIREDGSTTHLVVFDTQTGAITSKLTNQGYSSDSCWARGQAWAIAGFAETYHWTREPEFLRVARKCADYFLEKLEEVQTLTKNDDALPWDFDAARLSGDPDQPPDTSAALVAAYGMLLLHEATHGGGGRDYLGPALQIVSTVCRAYMCPPAQYVLHQEPVHTVESGISMVQRMDVDVGGIPAIVRGATINNFEHAPRRWANHSLVYADYYFLLIGNKLMDMGLAHLILEEKGAI</sequence>
<keyword evidence="4" id="KW-1185">Reference proteome</keyword>
<proteinExistence type="inferred from homology"/>
<dbReference type="Proteomes" id="UP001583186">
    <property type="component" value="Unassembled WGS sequence"/>
</dbReference>
<evidence type="ECO:0000256" key="2">
    <source>
        <dbReference type="ARBA" id="ARBA00038358"/>
    </source>
</evidence>
<dbReference type="EMBL" id="JAWCUI010000026">
    <property type="protein sequence ID" value="KAL1895649.1"/>
    <property type="molecule type" value="Genomic_DNA"/>
</dbReference>
<dbReference type="InterPro" id="IPR052369">
    <property type="entry name" value="UG_Glycosaminoglycan_Hydrolase"/>
</dbReference>
<evidence type="ECO:0008006" key="5">
    <source>
        <dbReference type="Google" id="ProtNLM"/>
    </source>
</evidence>
<accession>A0ABR3Z5X0</accession>
<dbReference type="PANTHER" id="PTHR36845:SF1">
    <property type="entry name" value="HYDROLASE, PUTATIVE (AFU_ORTHOLOGUE AFUA_7G05090)-RELATED"/>
    <property type="match status" value="1"/>
</dbReference>
<organism evidence="3 4">
    <name type="scientific">Sporothrix stenoceras</name>
    <dbReference type="NCBI Taxonomy" id="5173"/>
    <lineage>
        <taxon>Eukaryota</taxon>
        <taxon>Fungi</taxon>
        <taxon>Dikarya</taxon>
        <taxon>Ascomycota</taxon>
        <taxon>Pezizomycotina</taxon>
        <taxon>Sordariomycetes</taxon>
        <taxon>Sordariomycetidae</taxon>
        <taxon>Ophiostomatales</taxon>
        <taxon>Ophiostomataceae</taxon>
        <taxon>Sporothrix</taxon>
    </lineage>
</organism>
<keyword evidence="1" id="KW-0378">Hydrolase</keyword>
<evidence type="ECO:0000256" key="1">
    <source>
        <dbReference type="ARBA" id="ARBA00022801"/>
    </source>
</evidence>
<reference evidence="3 4" key="1">
    <citation type="journal article" date="2024" name="IMA Fungus">
        <title>IMA Genome - F19 : A genome assembly and annotation guide to empower mycologists, including annotated draft genome sequences of Ceratocystis pirilliformis, Diaporthe australafricana, Fusarium ophioides, Paecilomyces lecythidis, and Sporothrix stenoceras.</title>
        <authorList>
            <person name="Aylward J."/>
            <person name="Wilson A.M."/>
            <person name="Visagie C.M."/>
            <person name="Spraker J."/>
            <person name="Barnes I."/>
            <person name="Buitendag C."/>
            <person name="Ceriani C."/>
            <person name="Del Mar Angel L."/>
            <person name="du Plessis D."/>
            <person name="Fuchs T."/>
            <person name="Gasser K."/>
            <person name="Kramer D."/>
            <person name="Li W."/>
            <person name="Munsamy K."/>
            <person name="Piso A."/>
            <person name="Price J.L."/>
            <person name="Sonnekus B."/>
            <person name="Thomas C."/>
            <person name="van der Nest A."/>
            <person name="van Dijk A."/>
            <person name="van Heerden A."/>
            <person name="van Vuuren N."/>
            <person name="Yilmaz N."/>
            <person name="Duong T.A."/>
            <person name="van der Merwe N.A."/>
            <person name="Wingfield M.J."/>
            <person name="Wingfield B.D."/>
        </authorList>
    </citation>
    <scope>NUCLEOTIDE SEQUENCE [LARGE SCALE GENOMIC DNA]</scope>
    <source>
        <strain evidence="3 4">CMW 5346</strain>
    </source>
</reference>